<reference evidence="2" key="2">
    <citation type="journal article" date="2022" name="Res Sq">
        <title>Comparative Genomics Reveals Insights into the Divergent Evolution of Astigmatic Mites and Household Pest Adaptations.</title>
        <authorList>
            <person name="Xiong Q."/>
            <person name="Wan A.T.-Y."/>
            <person name="Liu X.-Y."/>
            <person name="Fung C.S.-H."/>
            <person name="Xiao X."/>
            <person name="Malainual N."/>
            <person name="Hou J."/>
            <person name="Wang L."/>
            <person name="Wang M."/>
            <person name="Yang K."/>
            <person name="Cui Y."/>
            <person name="Leung E."/>
            <person name="Nong W."/>
            <person name="Shin S.-K."/>
            <person name="Au S."/>
            <person name="Jeong K.Y."/>
            <person name="Chew F.T."/>
            <person name="Hui J."/>
            <person name="Leung T.F."/>
            <person name="Tungtrongchitr A."/>
            <person name="Zhong N."/>
            <person name="Liu Z."/>
            <person name="Tsui S."/>
        </authorList>
    </citation>
    <scope>NUCLEOTIDE SEQUENCE</scope>
    <source>
        <strain evidence="2">Derf</strain>
        <tissue evidence="2">Whole organism</tissue>
    </source>
</reference>
<evidence type="ECO:0000313" key="2">
    <source>
        <dbReference type="EMBL" id="KAH9529576.1"/>
    </source>
</evidence>
<name>A0A922IDL8_DERFA</name>
<dbReference type="Proteomes" id="UP000790347">
    <property type="component" value="Unassembled WGS sequence"/>
</dbReference>
<accession>A0A922IDL8</accession>
<organism evidence="2 3">
    <name type="scientific">Dermatophagoides farinae</name>
    <name type="common">American house dust mite</name>
    <dbReference type="NCBI Taxonomy" id="6954"/>
    <lineage>
        <taxon>Eukaryota</taxon>
        <taxon>Metazoa</taxon>
        <taxon>Ecdysozoa</taxon>
        <taxon>Arthropoda</taxon>
        <taxon>Chelicerata</taxon>
        <taxon>Arachnida</taxon>
        <taxon>Acari</taxon>
        <taxon>Acariformes</taxon>
        <taxon>Sarcoptiformes</taxon>
        <taxon>Astigmata</taxon>
        <taxon>Psoroptidia</taxon>
        <taxon>Analgoidea</taxon>
        <taxon>Pyroglyphidae</taxon>
        <taxon>Dermatophagoidinae</taxon>
        <taxon>Dermatophagoides</taxon>
    </lineage>
</organism>
<protein>
    <submittedName>
        <fullName evidence="2">Uncharacterized protein</fullName>
    </submittedName>
</protein>
<evidence type="ECO:0000256" key="1">
    <source>
        <dbReference type="SAM" id="MobiDB-lite"/>
    </source>
</evidence>
<dbReference type="AlphaFoldDB" id="A0A922IDL8"/>
<dbReference type="EMBL" id="ASGP02000001">
    <property type="protein sequence ID" value="KAH9529576.1"/>
    <property type="molecule type" value="Genomic_DNA"/>
</dbReference>
<comment type="caution">
    <text evidence="2">The sequence shown here is derived from an EMBL/GenBank/DDBJ whole genome shotgun (WGS) entry which is preliminary data.</text>
</comment>
<feature type="compositionally biased region" description="Low complexity" evidence="1">
    <location>
        <begin position="24"/>
        <end position="46"/>
    </location>
</feature>
<keyword evidence="3" id="KW-1185">Reference proteome</keyword>
<proteinExistence type="predicted"/>
<feature type="compositionally biased region" description="Basic and acidic residues" evidence="1">
    <location>
        <begin position="53"/>
        <end position="86"/>
    </location>
</feature>
<feature type="region of interest" description="Disordered" evidence="1">
    <location>
        <begin position="24"/>
        <end position="86"/>
    </location>
</feature>
<reference evidence="2" key="1">
    <citation type="submission" date="2013-05" db="EMBL/GenBank/DDBJ databases">
        <authorList>
            <person name="Yim A.K.Y."/>
            <person name="Chan T.F."/>
            <person name="Ji K.M."/>
            <person name="Liu X.Y."/>
            <person name="Zhou J.W."/>
            <person name="Li R.Q."/>
            <person name="Yang K.Y."/>
            <person name="Li J."/>
            <person name="Li M."/>
            <person name="Law P.T.W."/>
            <person name="Wu Y.L."/>
            <person name="Cai Z.L."/>
            <person name="Qin H."/>
            <person name="Bao Y."/>
            <person name="Leung R.K.K."/>
            <person name="Ng P.K.S."/>
            <person name="Zou J."/>
            <person name="Zhong X.J."/>
            <person name="Ran P.X."/>
            <person name="Zhong N.S."/>
            <person name="Liu Z.G."/>
            <person name="Tsui S.K.W."/>
        </authorList>
    </citation>
    <scope>NUCLEOTIDE SEQUENCE</scope>
    <source>
        <strain evidence="2">Derf</strain>
        <tissue evidence="2">Whole organism</tissue>
    </source>
</reference>
<evidence type="ECO:0000313" key="3">
    <source>
        <dbReference type="Proteomes" id="UP000790347"/>
    </source>
</evidence>
<gene>
    <name evidence="2" type="ORF">DERF_003453</name>
</gene>
<sequence length="86" mass="9941">MPRSFLITNKRYGRSSNEILKFNSNLSMNDNNNKNNDDNNVNQSKKIANHNHKKDDYENKKNENEKSESSPKTRIELAKSDIKVSG</sequence>